<protein>
    <submittedName>
        <fullName evidence="1">Uncharacterized protein</fullName>
    </submittedName>
</protein>
<gene>
    <name evidence="1" type="ORF">METZ01_LOCUS292167</name>
</gene>
<dbReference type="AlphaFoldDB" id="A0A382LSB3"/>
<proteinExistence type="predicted"/>
<name>A0A382LSB3_9ZZZZ</name>
<dbReference type="EMBL" id="UINC01088783">
    <property type="protein sequence ID" value="SVC39313.1"/>
    <property type="molecule type" value="Genomic_DNA"/>
</dbReference>
<accession>A0A382LSB3</accession>
<evidence type="ECO:0000313" key="1">
    <source>
        <dbReference type="EMBL" id="SVC39313.1"/>
    </source>
</evidence>
<feature type="non-terminal residue" evidence="1">
    <location>
        <position position="112"/>
    </location>
</feature>
<organism evidence="1">
    <name type="scientific">marine metagenome</name>
    <dbReference type="NCBI Taxonomy" id="408172"/>
    <lineage>
        <taxon>unclassified sequences</taxon>
        <taxon>metagenomes</taxon>
        <taxon>ecological metagenomes</taxon>
    </lineage>
</organism>
<sequence>MIPVDSFFAEPNQIRPSDSNTTTRLAERSCADPSGLVVLPWSTAERETRWYVLSPDESFEQVREEVLAHVGVSYTNYRGQPTPLDANDAGDNAVSAVAEGRACIRVDLLVNG</sequence>
<reference evidence="1" key="1">
    <citation type="submission" date="2018-05" db="EMBL/GenBank/DDBJ databases">
        <authorList>
            <person name="Lanie J.A."/>
            <person name="Ng W.-L."/>
            <person name="Kazmierczak K.M."/>
            <person name="Andrzejewski T.M."/>
            <person name="Davidsen T.M."/>
            <person name="Wayne K.J."/>
            <person name="Tettelin H."/>
            <person name="Glass J.I."/>
            <person name="Rusch D."/>
            <person name="Podicherti R."/>
            <person name="Tsui H.-C.T."/>
            <person name="Winkler M.E."/>
        </authorList>
    </citation>
    <scope>NUCLEOTIDE SEQUENCE</scope>
</reference>